<accession>A0A2V4V189</accession>
<feature type="transmembrane region" description="Helical" evidence="1">
    <location>
        <begin position="98"/>
        <end position="115"/>
    </location>
</feature>
<keyword evidence="1" id="KW-0812">Transmembrane</keyword>
<organism evidence="3 4">
    <name type="scientific">Psychrobacter fozii</name>
    <dbReference type="NCBI Taxonomy" id="198480"/>
    <lineage>
        <taxon>Bacteria</taxon>
        <taxon>Pseudomonadati</taxon>
        <taxon>Pseudomonadota</taxon>
        <taxon>Gammaproteobacteria</taxon>
        <taxon>Moraxellales</taxon>
        <taxon>Moraxellaceae</taxon>
        <taxon>Psychrobacter</taxon>
    </lineage>
</organism>
<feature type="transmembrane region" description="Helical" evidence="1">
    <location>
        <begin position="258"/>
        <end position="275"/>
    </location>
</feature>
<name>A0A2V4V189_9GAMM</name>
<sequence length="289" mass="31838">MPKMSVGFAMILLVVGNMIAVLSDALIKELPDGAAVYQFVLLRQLTAVLMLLPFCFLNKKTKLISNIKWHFVRGHIWLFGAVFMVLSIQALPLATVNAIFYTAPLMMLPLGFLFYKDRLTAPSIIVAILGFVGILIIVKPTQINMGAIFALIVALTMATNNLLVRKLPSNHTVAQTLFLTNLVGIPFGLSLAIWENAPLSWYALWIAAGSNLFILIYAGICVLVYRAVEAHKISSAEYTGLLGAVFIGIVWFHEIPDISLLIGSALIIIPLIWLATRESVKYKRSVPIE</sequence>
<feature type="transmembrane region" description="Helical" evidence="1">
    <location>
        <begin position="35"/>
        <end position="56"/>
    </location>
</feature>
<dbReference type="PANTHER" id="PTHR22911">
    <property type="entry name" value="ACYL-MALONYL CONDENSING ENZYME-RELATED"/>
    <property type="match status" value="1"/>
</dbReference>
<dbReference type="InterPro" id="IPR000620">
    <property type="entry name" value="EamA_dom"/>
</dbReference>
<keyword evidence="4" id="KW-1185">Reference proteome</keyword>
<gene>
    <name evidence="3" type="ORF">DFP82_10695</name>
</gene>
<dbReference type="AlphaFoldDB" id="A0A2V4V189"/>
<dbReference type="InterPro" id="IPR037185">
    <property type="entry name" value="EmrE-like"/>
</dbReference>
<protein>
    <submittedName>
        <fullName evidence="3">S-adenosylmethionine uptake transporter</fullName>
    </submittedName>
</protein>
<feature type="domain" description="EamA" evidence="2">
    <location>
        <begin position="8"/>
        <end position="138"/>
    </location>
</feature>
<proteinExistence type="predicted"/>
<dbReference type="RefSeq" id="WP_110923434.1">
    <property type="nucleotide sequence ID" value="NZ_QJSU01000006.1"/>
</dbReference>
<dbReference type="SUPFAM" id="SSF103481">
    <property type="entry name" value="Multidrug resistance efflux transporter EmrE"/>
    <property type="match status" value="2"/>
</dbReference>
<feature type="transmembrane region" description="Helical" evidence="1">
    <location>
        <begin position="176"/>
        <end position="194"/>
    </location>
</feature>
<dbReference type="Proteomes" id="UP000247746">
    <property type="component" value="Unassembled WGS sequence"/>
</dbReference>
<feature type="transmembrane region" description="Helical" evidence="1">
    <location>
        <begin position="200"/>
        <end position="224"/>
    </location>
</feature>
<feature type="transmembrane region" description="Helical" evidence="1">
    <location>
        <begin position="236"/>
        <end position="252"/>
    </location>
</feature>
<dbReference type="OrthoDB" id="6115788at2"/>
<evidence type="ECO:0000256" key="1">
    <source>
        <dbReference type="SAM" id="Phobius"/>
    </source>
</evidence>
<feature type="transmembrane region" description="Helical" evidence="1">
    <location>
        <begin position="76"/>
        <end position="92"/>
    </location>
</feature>
<feature type="transmembrane region" description="Helical" evidence="1">
    <location>
        <begin position="144"/>
        <end position="164"/>
    </location>
</feature>
<dbReference type="PANTHER" id="PTHR22911:SF103">
    <property type="entry name" value="BLR2811 PROTEIN"/>
    <property type="match status" value="1"/>
</dbReference>
<comment type="caution">
    <text evidence="3">The sequence shown here is derived from an EMBL/GenBank/DDBJ whole genome shotgun (WGS) entry which is preliminary data.</text>
</comment>
<evidence type="ECO:0000313" key="4">
    <source>
        <dbReference type="Proteomes" id="UP000247746"/>
    </source>
</evidence>
<keyword evidence="1" id="KW-0472">Membrane</keyword>
<evidence type="ECO:0000313" key="3">
    <source>
        <dbReference type="EMBL" id="PYE38690.1"/>
    </source>
</evidence>
<feature type="transmembrane region" description="Helical" evidence="1">
    <location>
        <begin position="122"/>
        <end position="138"/>
    </location>
</feature>
<dbReference type="GO" id="GO:0016020">
    <property type="term" value="C:membrane"/>
    <property type="evidence" value="ECO:0007669"/>
    <property type="project" value="InterPro"/>
</dbReference>
<keyword evidence="1" id="KW-1133">Transmembrane helix</keyword>
<dbReference type="Pfam" id="PF00892">
    <property type="entry name" value="EamA"/>
    <property type="match status" value="2"/>
</dbReference>
<feature type="domain" description="EamA" evidence="2">
    <location>
        <begin position="145"/>
        <end position="273"/>
    </location>
</feature>
<reference evidence="3 4" key="1">
    <citation type="submission" date="2018-06" db="EMBL/GenBank/DDBJ databases">
        <title>Genomic Encyclopedia of Type Strains, Phase III (KMG-III): the genomes of soil and plant-associated and newly described type strains.</title>
        <authorList>
            <person name="Whitman W."/>
        </authorList>
    </citation>
    <scope>NUCLEOTIDE SEQUENCE [LARGE SCALE GENOMIC DNA]</scope>
    <source>
        <strain evidence="3 4">CECT 5889</strain>
    </source>
</reference>
<evidence type="ECO:0000259" key="2">
    <source>
        <dbReference type="Pfam" id="PF00892"/>
    </source>
</evidence>
<dbReference type="EMBL" id="QJSU01000006">
    <property type="protein sequence ID" value="PYE38690.1"/>
    <property type="molecule type" value="Genomic_DNA"/>
</dbReference>